<accession>A0A5C7BTQ3</accession>
<dbReference type="Pfam" id="PF05261">
    <property type="entry name" value="Tra_M"/>
    <property type="match status" value="1"/>
</dbReference>
<dbReference type="SUPFAM" id="SSF140581">
    <property type="entry name" value="TraM-like"/>
    <property type="match status" value="1"/>
</dbReference>
<protein>
    <recommendedName>
        <fullName evidence="3">Relaxosome protein TraM</fullName>
    </recommendedName>
</protein>
<reference evidence="9 10" key="1">
    <citation type="submission" date="2019-07" db="EMBL/GenBank/DDBJ databases">
        <title>Serratia strains were isolated from fresh produce.</title>
        <authorList>
            <person name="Cho G.-S."/>
            <person name="Stein M."/>
            <person name="Lee W."/>
            <person name="Suh S.H."/>
            <person name="Franz C.M.A.P."/>
        </authorList>
    </citation>
    <scope>NUCLEOTIDE SEQUENCE [LARGE SCALE GENOMIC DNA]</scope>
    <source>
        <strain evidence="9 10">S16</strain>
    </source>
</reference>
<evidence type="ECO:0000313" key="10">
    <source>
        <dbReference type="Proteomes" id="UP000321126"/>
    </source>
</evidence>
<evidence type="ECO:0000313" key="9">
    <source>
        <dbReference type="EMBL" id="TXE27703.1"/>
    </source>
</evidence>
<evidence type="ECO:0000256" key="3">
    <source>
        <dbReference type="ARBA" id="ARBA00020534"/>
    </source>
</evidence>
<dbReference type="SUPFAM" id="SSF47729">
    <property type="entry name" value="IHF-like DNA-binding proteins"/>
    <property type="match status" value="1"/>
</dbReference>
<dbReference type="EMBL" id="VOUQ01000017">
    <property type="protein sequence ID" value="TXE27703.1"/>
    <property type="molecule type" value="Genomic_DNA"/>
</dbReference>
<gene>
    <name evidence="9" type="primary">traM</name>
    <name evidence="9" type="ORF">FOT62_22145</name>
</gene>
<keyword evidence="8" id="KW-0804">Transcription</keyword>
<evidence type="ECO:0000256" key="1">
    <source>
        <dbReference type="ARBA" id="ARBA00004496"/>
    </source>
</evidence>
<evidence type="ECO:0000256" key="8">
    <source>
        <dbReference type="ARBA" id="ARBA00023163"/>
    </source>
</evidence>
<dbReference type="InterPro" id="IPR007925">
    <property type="entry name" value="TRelaxosome_TraM"/>
</dbReference>
<dbReference type="AlphaFoldDB" id="A0A5C7BTQ3"/>
<organism evidence="9 10">
    <name type="scientific">Serratia marcescens</name>
    <dbReference type="NCBI Taxonomy" id="615"/>
    <lineage>
        <taxon>Bacteria</taxon>
        <taxon>Pseudomonadati</taxon>
        <taxon>Pseudomonadota</taxon>
        <taxon>Gammaproteobacteria</taxon>
        <taxon>Enterobacterales</taxon>
        <taxon>Yersiniaceae</taxon>
        <taxon>Serratia</taxon>
    </lineage>
</organism>
<dbReference type="Proteomes" id="UP000321126">
    <property type="component" value="Unassembled WGS sequence"/>
</dbReference>
<dbReference type="InterPro" id="IPR042073">
    <property type="entry name" value="TraM_DNA-bd"/>
</dbReference>
<proteinExistence type="inferred from homology"/>
<keyword evidence="5" id="KW-0184">Conjugation</keyword>
<comment type="caution">
    <text evidence="9">The sequence shown here is derived from an EMBL/GenBank/DDBJ whole genome shotgun (WGS) entry which is preliminary data.</text>
</comment>
<evidence type="ECO:0000256" key="6">
    <source>
        <dbReference type="ARBA" id="ARBA00023015"/>
    </source>
</evidence>
<sequence>MAKIQIYVSDDTYKDIEQQLLTHRGEQGRQESFSSFSSMLLELGLRVYKAQRESVDDPFDQHAFNKILLENMLLTSYTMSKVLGINSHNAEIQGVPKFDIKSMVVDIKSKVSDEMLKVFPSQTDGE</sequence>
<keyword evidence="4" id="KW-0963">Cytoplasm</keyword>
<dbReference type="InterPro" id="IPR010992">
    <property type="entry name" value="IHF-like_DNA-bd_dom_sf"/>
</dbReference>
<comment type="similarity">
    <text evidence="2">Belongs to the relaxosome TraM family.</text>
</comment>
<dbReference type="GO" id="GO:0003677">
    <property type="term" value="F:DNA binding"/>
    <property type="evidence" value="ECO:0007669"/>
    <property type="project" value="UniProtKB-KW"/>
</dbReference>
<dbReference type="RefSeq" id="WP_147882583.1">
    <property type="nucleotide sequence ID" value="NZ_VOUQ01000017.1"/>
</dbReference>
<evidence type="ECO:0000256" key="7">
    <source>
        <dbReference type="ARBA" id="ARBA00023125"/>
    </source>
</evidence>
<dbReference type="GO" id="GO:0005737">
    <property type="term" value="C:cytoplasm"/>
    <property type="evidence" value="ECO:0007669"/>
    <property type="project" value="UniProtKB-SubCell"/>
</dbReference>
<keyword evidence="7" id="KW-0238">DNA-binding</keyword>
<evidence type="ECO:0000256" key="2">
    <source>
        <dbReference type="ARBA" id="ARBA00008859"/>
    </source>
</evidence>
<evidence type="ECO:0000256" key="5">
    <source>
        <dbReference type="ARBA" id="ARBA00022971"/>
    </source>
</evidence>
<keyword evidence="6" id="KW-0805">Transcription regulation</keyword>
<dbReference type="Gene3D" id="1.10.287.2320">
    <property type="match status" value="1"/>
</dbReference>
<dbReference type="NCBIfam" id="NF010267">
    <property type="entry name" value="PRK13713.1"/>
    <property type="match status" value="1"/>
</dbReference>
<evidence type="ECO:0000256" key="4">
    <source>
        <dbReference type="ARBA" id="ARBA00022490"/>
    </source>
</evidence>
<name>A0A5C7BTQ3_SERMA</name>
<dbReference type="Gene3D" id="1.10.10.450">
    <property type="entry name" value="TraM protein, DNA-binding"/>
    <property type="match status" value="1"/>
</dbReference>
<comment type="subcellular location">
    <subcellularLocation>
        <location evidence="1">Cytoplasm</location>
    </subcellularLocation>
</comment>